<dbReference type="AlphaFoldDB" id="A0A164ZVQ6"/>
<accession>A0A164ZVQ6</accession>
<dbReference type="InterPro" id="IPR032675">
    <property type="entry name" value="LRR_dom_sf"/>
</dbReference>
<dbReference type="Proteomes" id="UP000076722">
    <property type="component" value="Unassembled WGS sequence"/>
</dbReference>
<proteinExistence type="predicted"/>
<organism evidence="1 2">
    <name type="scientific">Sistotremastrum niveocremeum HHB9708</name>
    <dbReference type="NCBI Taxonomy" id="1314777"/>
    <lineage>
        <taxon>Eukaryota</taxon>
        <taxon>Fungi</taxon>
        <taxon>Dikarya</taxon>
        <taxon>Basidiomycota</taxon>
        <taxon>Agaricomycotina</taxon>
        <taxon>Agaricomycetes</taxon>
        <taxon>Sistotremastrales</taxon>
        <taxon>Sistotremastraceae</taxon>
        <taxon>Sertulicium</taxon>
        <taxon>Sertulicium niveocremeum</taxon>
    </lineage>
</organism>
<keyword evidence="2" id="KW-1185">Reference proteome</keyword>
<evidence type="ECO:0000313" key="2">
    <source>
        <dbReference type="Proteomes" id="UP000076722"/>
    </source>
</evidence>
<dbReference type="STRING" id="1314777.A0A164ZVQ6"/>
<dbReference type="EMBL" id="KV419395">
    <property type="protein sequence ID" value="KZS98134.1"/>
    <property type="molecule type" value="Genomic_DNA"/>
</dbReference>
<protein>
    <recommendedName>
        <fullName evidence="3">F-box domain-containing protein</fullName>
    </recommendedName>
</protein>
<gene>
    <name evidence="1" type="ORF">SISNIDRAFT_462178</name>
</gene>
<reference evidence="1 2" key="1">
    <citation type="journal article" date="2016" name="Mol. Biol. Evol.">
        <title>Comparative Genomics of Early-Diverging Mushroom-Forming Fungi Provides Insights into the Origins of Lignocellulose Decay Capabilities.</title>
        <authorList>
            <person name="Nagy L.G."/>
            <person name="Riley R."/>
            <person name="Tritt A."/>
            <person name="Adam C."/>
            <person name="Daum C."/>
            <person name="Floudas D."/>
            <person name="Sun H."/>
            <person name="Yadav J.S."/>
            <person name="Pangilinan J."/>
            <person name="Larsson K.H."/>
            <person name="Matsuura K."/>
            <person name="Barry K."/>
            <person name="Labutti K."/>
            <person name="Kuo R."/>
            <person name="Ohm R.A."/>
            <person name="Bhattacharya S.S."/>
            <person name="Shirouzu T."/>
            <person name="Yoshinaga Y."/>
            <person name="Martin F.M."/>
            <person name="Grigoriev I.V."/>
            <person name="Hibbett D.S."/>
        </authorList>
    </citation>
    <scope>NUCLEOTIDE SEQUENCE [LARGE SCALE GENOMIC DNA]</scope>
    <source>
        <strain evidence="1 2">HHB9708</strain>
    </source>
</reference>
<sequence>MALEKLDPIVEIHPGINLASLPSEMVLQISSELDVTAGLNGQHPEFVRNLKLTHICSSWRKILYSSPLFWSHIDLGWPAEVVDHFLFNSKQCPLTVVSWDHEALGVLMRRTVRTASTKIDESRTRAAIDNLHRVQVLRFKPPFIRTGRRDRQSSNRLDIFNPSRTILSNPAPMLQELSLSNIHEEQTNGNPFMAQLPQLRHLTLHRCPGLQPYAFHAPKLLSLKVQSAKGLSLSTIRLAVGAFPVLQSLTLEGYLQPFGGQQASLMESPVSAPRLQHLTIHPVGGTDRQISDWLQAMSLPEIRTVNLSYLSTTNNTCFHVFPKTADFIRLLASIIEVQLTFDNSSFNLGLLSNISRIGTSAVSELLQYNGLRDPPTASYHQALADSLASIPVALSPLAPLAFKIVIATPLPGPQFPVADTWGQLFALLTKVEELSVKSYLKVAITPIILALNSHTSCPALRSLEFTGIQVDAKSVLPMVRSRQSAGVGLKKLSFNDCQGLDARTLAGLAALIKPTDTADVPS</sequence>
<dbReference type="Gene3D" id="3.80.10.10">
    <property type="entry name" value="Ribonuclease Inhibitor"/>
    <property type="match status" value="1"/>
</dbReference>
<evidence type="ECO:0000313" key="1">
    <source>
        <dbReference type="EMBL" id="KZS98134.1"/>
    </source>
</evidence>
<dbReference type="SUPFAM" id="SSF52047">
    <property type="entry name" value="RNI-like"/>
    <property type="match status" value="1"/>
</dbReference>
<name>A0A164ZVQ6_9AGAM</name>
<dbReference type="Gene3D" id="1.20.1280.50">
    <property type="match status" value="1"/>
</dbReference>
<evidence type="ECO:0008006" key="3">
    <source>
        <dbReference type="Google" id="ProtNLM"/>
    </source>
</evidence>
<dbReference type="OrthoDB" id="3172239at2759"/>